<proteinExistence type="predicted"/>
<protein>
    <submittedName>
        <fullName evidence="1">Uncharacterized protein</fullName>
    </submittedName>
</protein>
<feature type="non-terminal residue" evidence="1">
    <location>
        <position position="1"/>
    </location>
</feature>
<reference evidence="1 2" key="1">
    <citation type="journal article" date="2016" name="Mol. Biol. Evol.">
        <title>Comparative Genomics of Early-Diverging Mushroom-Forming Fungi Provides Insights into the Origins of Lignocellulose Decay Capabilities.</title>
        <authorList>
            <person name="Nagy L.G."/>
            <person name="Riley R."/>
            <person name="Tritt A."/>
            <person name="Adam C."/>
            <person name="Daum C."/>
            <person name="Floudas D."/>
            <person name="Sun H."/>
            <person name="Yadav J.S."/>
            <person name="Pangilinan J."/>
            <person name="Larsson K.H."/>
            <person name="Matsuura K."/>
            <person name="Barry K."/>
            <person name="Labutti K."/>
            <person name="Kuo R."/>
            <person name="Ohm R.A."/>
            <person name="Bhattacharya S.S."/>
            <person name="Shirouzu T."/>
            <person name="Yoshinaga Y."/>
            <person name="Martin F.M."/>
            <person name="Grigoriev I.V."/>
            <person name="Hibbett D.S."/>
        </authorList>
    </citation>
    <scope>NUCLEOTIDE SEQUENCE [LARGE SCALE GENOMIC DNA]</scope>
    <source>
        <strain evidence="1 2">HHB10207 ss-3</strain>
    </source>
</reference>
<keyword evidence="2" id="KW-1185">Reference proteome</keyword>
<organism evidence="1 2">
    <name type="scientific">Sistotremastrum suecicum HHB10207 ss-3</name>
    <dbReference type="NCBI Taxonomy" id="1314776"/>
    <lineage>
        <taxon>Eukaryota</taxon>
        <taxon>Fungi</taxon>
        <taxon>Dikarya</taxon>
        <taxon>Basidiomycota</taxon>
        <taxon>Agaricomycotina</taxon>
        <taxon>Agaricomycetes</taxon>
        <taxon>Sistotremastrales</taxon>
        <taxon>Sistotremastraceae</taxon>
        <taxon>Sistotremastrum</taxon>
    </lineage>
</organism>
<gene>
    <name evidence="1" type="ORF">SISSUDRAFT_970170</name>
</gene>
<dbReference type="AlphaFoldDB" id="A0A165WIW8"/>
<name>A0A165WIW8_9AGAM</name>
<sequence length="371" mass="42061">ITASANFPLTWTENPEVMAFFAKFIPHAEAMMKHSKVTLQCDGWTGENHHHLQAFMVTGDNRLQTVKLYDTSNERHTAENLLAQMQEVVEILRKDWHVTVIAVTSDASGESKKARQMLGRLRPDLAVPDCYAHQARLESLTDINLIVGDYFKTVTTFLKHANSANELISWLRSKNQILGLIREECKRNGRAPLGVIRPVPTRWTAFHLAYKRLLTLRKLLINIINADSLKHRDERQVIQGTAAGKKKAREMVALMKDATFWVSLTRINHHLTPLAIAANSTQSTFCRLDDVIMTLGALFGQYQAMKDPADLVLVKSIHDSIDKRWAASDQDIFVACALLNPFIRTTPFAKGPLFTTASIFTLLARLWRRFF</sequence>
<evidence type="ECO:0000313" key="1">
    <source>
        <dbReference type="EMBL" id="KZT31206.1"/>
    </source>
</evidence>
<dbReference type="EMBL" id="KV428739">
    <property type="protein sequence ID" value="KZT31206.1"/>
    <property type="molecule type" value="Genomic_DNA"/>
</dbReference>
<feature type="non-terminal residue" evidence="1">
    <location>
        <position position="371"/>
    </location>
</feature>
<dbReference type="STRING" id="1314776.A0A165WIW8"/>
<dbReference type="SUPFAM" id="SSF53098">
    <property type="entry name" value="Ribonuclease H-like"/>
    <property type="match status" value="1"/>
</dbReference>
<evidence type="ECO:0000313" key="2">
    <source>
        <dbReference type="Proteomes" id="UP000076798"/>
    </source>
</evidence>
<accession>A0A165WIW8</accession>
<dbReference type="Proteomes" id="UP000076798">
    <property type="component" value="Unassembled WGS sequence"/>
</dbReference>
<dbReference type="InterPro" id="IPR012337">
    <property type="entry name" value="RNaseH-like_sf"/>
</dbReference>
<dbReference type="OrthoDB" id="3270520at2759"/>